<feature type="domain" description="Glycosyl transferase family 1" evidence="1">
    <location>
        <begin position="374"/>
        <end position="536"/>
    </location>
</feature>
<dbReference type="EMBL" id="AODG01000003">
    <property type="protein sequence ID" value="EUJ30390.1"/>
    <property type="molecule type" value="Genomic_DNA"/>
</dbReference>
<protein>
    <submittedName>
        <fullName evidence="2">Glycosyltransferase</fullName>
    </submittedName>
</protein>
<dbReference type="Proteomes" id="UP000019251">
    <property type="component" value="Unassembled WGS sequence"/>
</dbReference>
<proteinExistence type="predicted"/>
<dbReference type="CDD" id="cd03811">
    <property type="entry name" value="GT4_GT28_WabH-like"/>
    <property type="match status" value="1"/>
</dbReference>
<dbReference type="Pfam" id="PF00534">
    <property type="entry name" value="Glycos_transf_1"/>
    <property type="match status" value="1"/>
</dbReference>
<dbReference type="SUPFAM" id="SSF53756">
    <property type="entry name" value="UDP-Glycosyltransferase/glycogen phosphorylase"/>
    <property type="match status" value="1"/>
</dbReference>
<evidence type="ECO:0000313" key="2">
    <source>
        <dbReference type="EMBL" id="EUJ30390.1"/>
    </source>
</evidence>
<sequence length="550" mass="63351">MNLKSSYVKSWLEEEIKENTVAFVMQQTEAEIVEKIIADNPELKKKQRFDLENLETVENIRCLATAEYIIADVELPTFFSKREGQTYIFISYTKEWNANLTRLLLHADYIIEHEGGLELPKNMKTIIDGQIVPPNDYTFIERREQLATSKAKKNIVMYCGGFKNNGITSSALNLMKNLNKDKYQIIVIEQEKLPYYEALNFKKIPEHVIKIQIPGNINIAHDEEEVFLDFHCHPLEHLMKNGPTGFLTDEIKTIYQRELQRVLGNTEIDIALDFDGYFKYWTLLLASSNSPRKIIYQHNEMMQEYSKKLGKAYKHRADLNIIFPLYNYFDVIVSVAKQTGEVNKQHLEHVVQDTSKMTYIHNSIDYEAILSSAKEDNDIEIPSDTFNFVTMGRLSPEKNHKGLIKAFKQLQEKHADTQLFIIGLGELEEELKKYTSELGLEDKVHILGQLENPFPIINACDAFVLSSIHEGQPMVLLECLVLEKPIVSTNIPGCYSILKDGYGLLVDKSTEGLVEGMEKLLLGYETFKKFDYKAYNKEAVKMLEEVLEGK</sequence>
<evidence type="ECO:0000313" key="3">
    <source>
        <dbReference type="Proteomes" id="UP000019251"/>
    </source>
</evidence>
<keyword evidence="2" id="KW-0808">Transferase</keyword>
<gene>
    <name evidence="2" type="ORF">LMUR_00880</name>
</gene>
<organism evidence="2 3">
    <name type="scientific">Listeria grayi FSL F6-1183</name>
    <dbReference type="NCBI Taxonomy" id="1265827"/>
    <lineage>
        <taxon>Bacteria</taxon>
        <taxon>Bacillati</taxon>
        <taxon>Bacillota</taxon>
        <taxon>Bacilli</taxon>
        <taxon>Bacillales</taxon>
        <taxon>Listeriaceae</taxon>
        <taxon>Listeria</taxon>
    </lineage>
</organism>
<dbReference type="PANTHER" id="PTHR12526">
    <property type="entry name" value="GLYCOSYLTRANSFERASE"/>
    <property type="match status" value="1"/>
</dbReference>
<dbReference type="InterPro" id="IPR001296">
    <property type="entry name" value="Glyco_trans_1"/>
</dbReference>
<evidence type="ECO:0000259" key="1">
    <source>
        <dbReference type="Pfam" id="PF00534"/>
    </source>
</evidence>
<accession>A0A829R9H6</accession>
<dbReference type="PANTHER" id="PTHR12526:SF630">
    <property type="entry name" value="GLYCOSYLTRANSFERASE"/>
    <property type="match status" value="1"/>
</dbReference>
<name>A0A829R9H6_LISGR</name>
<dbReference type="AlphaFoldDB" id="A0A829R9H6"/>
<comment type="caution">
    <text evidence="2">The sequence shown here is derived from an EMBL/GenBank/DDBJ whole genome shotgun (WGS) entry which is preliminary data.</text>
</comment>
<dbReference type="GO" id="GO:0016757">
    <property type="term" value="F:glycosyltransferase activity"/>
    <property type="evidence" value="ECO:0007669"/>
    <property type="project" value="InterPro"/>
</dbReference>
<reference evidence="2 3" key="1">
    <citation type="submission" date="2012-12" db="EMBL/GenBank/DDBJ databases">
        <title>Novel taxa of Listeriaceae from agricultural environments in the United States.</title>
        <authorList>
            <person name="den Bakker H.C."/>
            <person name="Allred A."/>
            <person name="Warchocki S."/>
            <person name="Wright E.M."/>
            <person name="Burrell A."/>
            <person name="Nightingale K.K."/>
            <person name="Kephart D."/>
            <person name="Wiedmann M."/>
        </authorList>
    </citation>
    <scope>NUCLEOTIDE SEQUENCE [LARGE SCALE GENOMIC DNA]</scope>
    <source>
        <strain evidence="2 3">FSL F6-1183</strain>
    </source>
</reference>
<dbReference type="Gene3D" id="3.40.50.2000">
    <property type="entry name" value="Glycogen Phosphorylase B"/>
    <property type="match status" value="2"/>
</dbReference>
<dbReference type="RefSeq" id="WP_036103520.1">
    <property type="nucleotide sequence ID" value="NZ_AODG01000003.1"/>
</dbReference>